<evidence type="ECO:0000256" key="3">
    <source>
        <dbReference type="ARBA" id="ARBA00022692"/>
    </source>
</evidence>
<dbReference type="InterPro" id="IPR051014">
    <property type="entry name" value="Cation_Transport_ATPase_IB"/>
</dbReference>
<evidence type="ECO:0000256" key="9">
    <source>
        <dbReference type="RuleBase" id="RU362081"/>
    </source>
</evidence>
<evidence type="ECO:0000256" key="6">
    <source>
        <dbReference type="ARBA" id="ARBA00023136"/>
    </source>
</evidence>
<sequence length="684" mass="75259">MPIGLTAMLGTYAMLRVIDHRKKLRQKQLPHKVSKTPISTKKNLKSKQATKTLLTRLRNIDPVNRRTEDDLKLALISVGIAASQPIIFPGWSVINAFLISYSAYPYIRGFEKSIAKKHISNDVLGASWVILAVSGQQYFAAALGNVIYHIGSSFIAKTRENSRKSMVHIFNRENRNAWVIREGVEIEVPLVNVVAEDIVVVRSGEMIPVDGKVVDGSARIDEHVLTGESQVVEKAVDDPVFASTLLVSGYIQILVEKAGSETVVAKIETTLKQTADFKSQLQMKGEEWADKSAPYLLGAAGLTAITLGPIPAVAVLAAQFGYQIRMIAPLSTLRHLSKATHASILIKDGRSLETLNSVDTILFDKTGTLTEEQPQVGQVITWGNYTAEQVLRLAAIAEFKLKHPVALAILQAYEQYNQELPEIDATHYEMGFGTRVDWNGQTIRVGSLRFMQNQMLFWDEQYSADLEAIYERGHSVALVGVDNAVIAAIEIKPTIRPEIPELIANLKKRGKHLAIISGDQERPTQNLAKHLGIKQYFAEVLPQDKASIVEQFKQQDRKVCFVGDGINDTIAMKTADVSISLQGASSIATDTADILLMSGDLQPLKDLLDIADNLQNTLQRSAWLVATPSALVLTSSIFLHTGLLLAMLIKNTFLGANLLYVLKKSKPASIPAKPPQEIAQRVIK</sequence>
<dbReference type="PRINTS" id="PR00119">
    <property type="entry name" value="CATATPASE"/>
</dbReference>
<dbReference type="GO" id="GO:0005524">
    <property type="term" value="F:ATP binding"/>
    <property type="evidence" value="ECO:0007669"/>
    <property type="project" value="UniProtKB-UniRule"/>
</dbReference>
<comment type="catalytic activity">
    <reaction evidence="8">
        <text>Zn(2+)(in) + ATP + H2O = Zn(2+)(out) + ADP + phosphate + H(+)</text>
        <dbReference type="Rhea" id="RHEA:20621"/>
        <dbReference type="ChEBI" id="CHEBI:15377"/>
        <dbReference type="ChEBI" id="CHEBI:15378"/>
        <dbReference type="ChEBI" id="CHEBI:29105"/>
        <dbReference type="ChEBI" id="CHEBI:30616"/>
        <dbReference type="ChEBI" id="CHEBI:43474"/>
        <dbReference type="ChEBI" id="CHEBI:456216"/>
        <dbReference type="EC" id="7.2.2.12"/>
    </reaction>
</comment>
<proteinExistence type="inferred from homology"/>
<dbReference type="PANTHER" id="PTHR48085:SF5">
    <property type="entry name" value="CADMIUM_ZINC-TRANSPORTING ATPASE HMA4-RELATED"/>
    <property type="match status" value="1"/>
</dbReference>
<dbReference type="SFLD" id="SFLDF00027">
    <property type="entry name" value="p-type_atpase"/>
    <property type="match status" value="1"/>
</dbReference>
<keyword evidence="11" id="KW-0378">Hydrolase</keyword>
<keyword evidence="9" id="KW-1003">Cell membrane</keyword>
<evidence type="ECO:0000256" key="5">
    <source>
        <dbReference type="ARBA" id="ARBA00022989"/>
    </source>
</evidence>
<dbReference type="Pfam" id="PF00702">
    <property type="entry name" value="Hydrolase"/>
    <property type="match status" value="1"/>
</dbReference>
<keyword evidence="3" id="KW-0812">Transmembrane</keyword>
<dbReference type="SUPFAM" id="SSF81653">
    <property type="entry name" value="Calcium ATPase, transduction domain A"/>
    <property type="match status" value="1"/>
</dbReference>
<organism evidence="11">
    <name type="scientific">uncultured Thiotrichaceae bacterium</name>
    <dbReference type="NCBI Taxonomy" id="298394"/>
    <lineage>
        <taxon>Bacteria</taxon>
        <taxon>Pseudomonadati</taxon>
        <taxon>Pseudomonadota</taxon>
        <taxon>Gammaproteobacteria</taxon>
        <taxon>Thiotrichales</taxon>
        <taxon>Thiotrichaceae</taxon>
        <taxon>environmental samples</taxon>
    </lineage>
</organism>
<evidence type="ECO:0000256" key="1">
    <source>
        <dbReference type="ARBA" id="ARBA00004370"/>
    </source>
</evidence>
<comment type="subcellular location">
    <subcellularLocation>
        <location evidence="9">Cell membrane</location>
    </subcellularLocation>
    <subcellularLocation>
        <location evidence="1">Membrane</location>
    </subcellularLocation>
</comment>
<evidence type="ECO:0000256" key="7">
    <source>
        <dbReference type="ARBA" id="ARBA00039097"/>
    </source>
</evidence>
<name>A0A6S6UHZ9_9GAMM</name>
<dbReference type="InterPro" id="IPR036412">
    <property type="entry name" value="HAD-like_sf"/>
</dbReference>
<dbReference type="InterPro" id="IPR023299">
    <property type="entry name" value="ATPase_P-typ_cyto_dom_N"/>
</dbReference>
<dbReference type="Gene3D" id="3.40.1110.10">
    <property type="entry name" value="Calcium-transporting ATPase, cytoplasmic domain N"/>
    <property type="match status" value="1"/>
</dbReference>
<dbReference type="InterPro" id="IPR001757">
    <property type="entry name" value="P_typ_ATPase"/>
</dbReference>
<keyword evidence="9" id="KW-0067">ATP-binding</keyword>
<dbReference type="PANTHER" id="PTHR48085">
    <property type="entry name" value="CADMIUM/ZINC-TRANSPORTING ATPASE HMA2-RELATED"/>
    <property type="match status" value="1"/>
</dbReference>
<gene>
    <name evidence="11" type="ORF">HELGO_WM8712</name>
</gene>
<dbReference type="SFLD" id="SFLDG00002">
    <property type="entry name" value="C1.7:_P-type_atpase_like"/>
    <property type="match status" value="1"/>
</dbReference>
<keyword evidence="6" id="KW-0472">Membrane</keyword>
<dbReference type="InterPro" id="IPR059000">
    <property type="entry name" value="ATPase_P-type_domA"/>
</dbReference>
<evidence type="ECO:0000313" key="11">
    <source>
        <dbReference type="EMBL" id="CAA6827850.1"/>
    </source>
</evidence>
<dbReference type="EMBL" id="CACVAY010000145">
    <property type="protein sequence ID" value="CAA6827850.1"/>
    <property type="molecule type" value="Genomic_DNA"/>
</dbReference>
<reference evidence="11" key="1">
    <citation type="submission" date="2020-01" db="EMBL/GenBank/DDBJ databases">
        <authorList>
            <person name="Meier V. D."/>
            <person name="Meier V D."/>
        </authorList>
    </citation>
    <scope>NUCLEOTIDE SEQUENCE</scope>
    <source>
        <strain evidence="11">HLG_WM_MAG_07</strain>
    </source>
</reference>
<dbReference type="SUPFAM" id="SSF56784">
    <property type="entry name" value="HAD-like"/>
    <property type="match status" value="1"/>
</dbReference>
<keyword evidence="9" id="KW-0479">Metal-binding</keyword>
<dbReference type="GO" id="GO:0016887">
    <property type="term" value="F:ATP hydrolysis activity"/>
    <property type="evidence" value="ECO:0007669"/>
    <property type="project" value="InterPro"/>
</dbReference>
<dbReference type="NCBIfam" id="TIGR01494">
    <property type="entry name" value="ATPase_P-type"/>
    <property type="match status" value="1"/>
</dbReference>
<dbReference type="InterPro" id="IPR027256">
    <property type="entry name" value="P-typ_ATPase_IB"/>
</dbReference>
<accession>A0A6S6UHZ9</accession>
<keyword evidence="9" id="KW-0547">Nucleotide-binding</keyword>
<dbReference type="GO" id="GO:0046872">
    <property type="term" value="F:metal ion binding"/>
    <property type="evidence" value="ECO:0007669"/>
    <property type="project" value="UniProtKB-KW"/>
</dbReference>
<comment type="similarity">
    <text evidence="2 9">Belongs to the cation transport ATPase (P-type) (TC 3.A.3) family. Type IB subfamily.</text>
</comment>
<feature type="domain" description="P-type ATPase A" evidence="10">
    <location>
        <begin position="174"/>
        <end position="270"/>
    </location>
</feature>
<keyword evidence="5" id="KW-1133">Transmembrane helix</keyword>
<protein>
    <recommendedName>
        <fullName evidence="7">P-type Zn(2+) transporter</fullName>
        <ecNumber evidence="7">7.2.2.12</ecNumber>
    </recommendedName>
</protein>
<evidence type="ECO:0000256" key="2">
    <source>
        <dbReference type="ARBA" id="ARBA00006024"/>
    </source>
</evidence>
<dbReference type="Gene3D" id="2.70.150.10">
    <property type="entry name" value="Calcium-transporting ATPase, cytoplasmic transduction domain A"/>
    <property type="match status" value="1"/>
</dbReference>
<evidence type="ECO:0000256" key="8">
    <source>
        <dbReference type="ARBA" id="ARBA00047308"/>
    </source>
</evidence>
<dbReference type="InterPro" id="IPR023214">
    <property type="entry name" value="HAD_sf"/>
</dbReference>
<dbReference type="InterPro" id="IPR008250">
    <property type="entry name" value="ATPase_P-typ_transduc_dom_A_sf"/>
</dbReference>
<evidence type="ECO:0000259" key="10">
    <source>
        <dbReference type="Pfam" id="PF00122"/>
    </source>
</evidence>
<dbReference type="Gene3D" id="3.40.50.1000">
    <property type="entry name" value="HAD superfamily/HAD-like"/>
    <property type="match status" value="1"/>
</dbReference>
<dbReference type="EC" id="7.2.2.12" evidence="7"/>
<dbReference type="PROSITE" id="PS00154">
    <property type="entry name" value="ATPASE_E1_E2"/>
    <property type="match status" value="1"/>
</dbReference>
<dbReference type="NCBIfam" id="TIGR01525">
    <property type="entry name" value="ATPase-IB_hvy"/>
    <property type="match status" value="1"/>
</dbReference>
<dbReference type="AlphaFoldDB" id="A0A6S6UHZ9"/>
<keyword evidence="4" id="KW-1278">Translocase</keyword>
<evidence type="ECO:0000256" key="4">
    <source>
        <dbReference type="ARBA" id="ARBA00022967"/>
    </source>
</evidence>
<dbReference type="GO" id="GO:0016463">
    <property type="term" value="F:P-type zinc transporter activity"/>
    <property type="evidence" value="ECO:0007669"/>
    <property type="project" value="UniProtKB-EC"/>
</dbReference>
<dbReference type="InterPro" id="IPR044492">
    <property type="entry name" value="P_typ_ATPase_HD_dom"/>
</dbReference>
<dbReference type="GO" id="GO:0005886">
    <property type="term" value="C:plasma membrane"/>
    <property type="evidence" value="ECO:0007669"/>
    <property type="project" value="UniProtKB-SubCell"/>
</dbReference>
<dbReference type="InterPro" id="IPR018303">
    <property type="entry name" value="ATPase_P-typ_P_site"/>
</dbReference>
<dbReference type="Pfam" id="PF00122">
    <property type="entry name" value="E1-E2_ATPase"/>
    <property type="match status" value="1"/>
</dbReference>
<dbReference type="SFLD" id="SFLDS00003">
    <property type="entry name" value="Haloacid_Dehalogenase"/>
    <property type="match status" value="1"/>
</dbReference>